<evidence type="ECO:0000256" key="2">
    <source>
        <dbReference type="ARBA" id="ARBA00022741"/>
    </source>
</evidence>
<dbReference type="GeneID" id="113151749"/>
<protein>
    <recommendedName>
        <fullName evidence="10">C3H1-type domain-containing protein</fullName>
    </recommendedName>
</protein>
<dbReference type="SMART" id="SM00955">
    <property type="entry name" value="RNB"/>
    <property type="match status" value="1"/>
</dbReference>
<dbReference type="PROSITE" id="PS01175">
    <property type="entry name" value="RIBONUCLEASE_II"/>
    <property type="match status" value="1"/>
</dbReference>
<dbReference type="PANTHER" id="PTHR43788:SF9">
    <property type="entry name" value="HELICASE WITH ZINC FINGER DOMAIN 2"/>
    <property type="match status" value="1"/>
</dbReference>
<dbReference type="InterPro" id="IPR056787">
    <property type="entry name" value="OB_HELZ2"/>
</dbReference>
<evidence type="ECO:0000259" key="7">
    <source>
        <dbReference type="SMART" id="SM00955"/>
    </source>
</evidence>
<keyword evidence="5" id="KW-0067">ATP-binding</keyword>
<evidence type="ECO:0000256" key="5">
    <source>
        <dbReference type="ARBA" id="ARBA00022840"/>
    </source>
</evidence>
<dbReference type="InterPro" id="IPR041677">
    <property type="entry name" value="DNA2/NAM7_AAA_11"/>
</dbReference>
<dbReference type="PANTHER" id="PTHR43788">
    <property type="entry name" value="DNA2/NAM7 HELICASE FAMILY MEMBER"/>
    <property type="match status" value="1"/>
</dbReference>
<sequence>MSDSESRLAQLMSTHDLKLACNQCSVKEKEITYKLRSVQHVCAHNLLLCRAKGGSIWRPVSRRPTFPKPSHYMVCYHFVENFGCTYHKNRCTFARSDEEAAVWNFVKHHKLDHVFLCNLIAQSERGPDQSSNTKPLDGLLAALDLKAVCDLCSTKDKEITYTVQSVSHKCRGNLLLAKAKVSDEWRPISERPSFGNFGRNVLYQVCDFFVEGSGCTKHGQGCTYAKSIEEAAVWNYIRDSKIDTDELIRLVSQSEALVLTPERAAENILQQFSGEFIELCKDCFHERPQKLTTKKWNDTCSADAAHTWNPVLVHYLSENSRKHIYSQVRPLLQNCQFKYCSHVRQGKPCWHGPGHCQSAQSEVEMAVWKAEHSGLSVRPHLLQLSQQGHTEHRQVTMYCKVCYLALSSPESFYKHCSSLEHAHLLSEDTTTKWRGRQPPHNRRAEFWLCERPQTCEYGINCPKAHSVEELQDWMMQASEEQEIKHNIETQGLMSYNERLLEEYKRSSNEVHIISEHVDDVTISCDEDLTLKCEQINAKLKWNFHVETEMRLMHVALLKQEPGASFTLDDSTSEPCIYSSGENLQRDDVTYDITVSFTPINPGLYEQWLVLDFDMRPVLLRKLRVRVGQLAMDDIEQPTVSYAATSHSAERWHRGNRVIIPCTYRTEQQEELLREYKPPQISFLYKTSHNSQTPLNSENYKDRMHHFLYNEERAEDLVISRLNVCGKIKTLDTLNSIQFGMMKAPRGELFCSVSIPCNLTPDTPEGLVLKRSIQSGLIAPLSASGQSSKVYEATILQDKTSDNKMYLQLSKQCCSDLALKNNQSYQMEVQFQQNRHNFCTMHKAVDLLPDTKRLLPDLKNCGVPVSNIQYKNLNAKQQSAIDFITGTSSIKNFVAPLLIYGPFGTGKTFTLATAARELSKQPDNKVLICTHTNSSADLYVRDHFHPFIDKQNNEIMPIRIKANKHGTALLATDQITLKYCLLSEDRKHFLLPTKATLDGHKIVITTTTMARYFHDLQLPEGYFTHILIDEASQMLECEALIALGLAGPNTRVVLAGDHMQMGPKLFSVDDHHRSNHTLLNRLFHYYQEQKCYAAQNSRIIFSENYRSTKEIVEFVSTYFYVGKNDVIKASGNIAAPANDHALRFHHVRGECVLDFLSMSWYNKQEADEVTKAVKEIINLWPSSWGHKDQSSICVLSEGSQIWIIRSALSGTGLGKVHVESLANVQGKQFRAVIITTVQTRDSLKTSHRSGLELFNDARVLNTAMTRAQSQVVVVGDAAALSCFGKCSGIWKSYINHCISNNSVAPKHFTKDFFEKDVMETARFQMSEHVDERSTLRDAILQELKDEYEQLKTEHSFHGDSLEFEDFDHHEPRPTNGITEVDPELAELCKKEPEMYNQGKLFRESYNRGYVIPFNNPTIRIGINGQRNLGQAFTGDEVVLQKAKVVSITKKAESARVLACLLEDEDHSKPQHTEDTFVKRTVTPITKTAPKIRILISKKKRNFLPIWEQSYGVWTIAAYERLDEKLRQNYVFKVQVIGWRKDCFLPLGKVIDIIPVGTSLNDGLRILNEEFKVAPNTCIPDVGFSVVDEDGKHRQDMRKVITFTVDPVGAKDLDDAISVSETGNQYELGVHIADVASFVSPGVKLDEQAKQQGATFYCSRENPRHMFHKDLSTGCFSLLEGQDRRVISLKFKVDKQTHKITEKPTFQLSLIRSNKQLSYEEAEDMICERYGNRPQFKTIEDCVAVVYCFAKTQRKIRLVDWAYSQTDADRLPGKRKAHLMIEELSVLFNHLASETLIDSEKTWNCTPLRCQDKPDPEKVEVFKEKWKEFSPLSFHVQCKVDLDEQVQNCGNFRILTKVWDDIQSATKKNDKDAVVDLVAADDIHPLLQPVIDQFRRCCSKAYVICSNSSPKAKVGHYSLNVKSYTQATSPIRRYMDLILQRLLHSVICNRHVQYNQTEITTLCNVFENNLKDAKEYEQKAEQLSYAVSMEKQSVSKLAFVVSADPDTESFTVSFPFNKNIFAESLSIMYKDLQLDDQPYNDETNHCIILRWKRWVYSADTMQIHKDLKMLPDCGPCVELPLKIWKDIITAVHKENWDHAKALIMDSNPMQLEKQNILPDSSEIPHFKTHTCTNEEQKITKVQKEHEVDINLRLQPGDTLQIQMTSEIKRGYYMPAVQLVHITTKFEICVDHVHSPITCFSRSADDPSRIFYSDTEEYVRIWKPLCEMESAASAVGESDSIVIENLMVNFIQEQEDRVSGSFVLPQAWIKEWAMESNFSKCLLCIRKRGLKLASTLEHSALVDPREFTWVAHGITRSVIKEKNSQNSKVEFCINHLPMKNIPECVFQKNTRFTVEIIPKLLPDIRKENAVVRITSACDLVKAIALGKRIPKEVKARPNIIRKQLPNILPDLNQSQHLAVAKALNNAFTLIQGPPGTGKTVVGVYIVYCFLELNSKNQRKFDDPNDENKKQVILYCGPSNKSVDVVAEYLLRFEDMLNPLRVYSQQVEMLDYPFPGCTLPFSRRTRLPDRSKPELKSITLHHRMRMDKNPYSREIRDFDQRIKLAHENKGEELTSQEEEQYKSLLGKARKYELERHDIILCTCTQSSTPSLTMTVSARQILIDECAMATEPQALIPLVCNKPEKVVLIGDHKQLRPIVKNEHVRRLGMAKSLFERYFTIHEKRSVMLDTQYRMHKDICEFPSIEYYEGRLKTGVEQPSSLLRVGKKIMPVVFGDIKGKTVRLVVSTAKGSENSKANHEERDKVIDIAEKLVKTAKVQQDSIVILSPYNAQVSEIKDELKMKKMDEITVTTITKSQGSEWRYVIISTVCSLPKEEIESDPDKGWLSKHVGFVGDPNQINVGITRAKEGLCIIGDQELLSRSPSWRKLLNYYKQQNAVTEANMISVVCAT</sequence>
<reference evidence="8" key="3">
    <citation type="submission" date="2025-09" db="UniProtKB">
        <authorList>
            <consortium name="Ensembl"/>
        </authorList>
    </citation>
    <scope>IDENTIFICATION</scope>
</reference>
<dbReference type="Pfam" id="PF13086">
    <property type="entry name" value="AAA_11"/>
    <property type="match status" value="3"/>
</dbReference>
<dbReference type="FunFam" id="3.40.50.300:FF:001373">
    <property type="entry name" value="Helicase with zinc finger domain 2"/>
    <property type="match status" value="1"/>
</dbReference>
<keyword evidence="3" id="KW-0378">Hydrolase</keyword>
<name>A0A3Q1III6_ANATE</name>
<dbReference type="CDD" id="cd18808">
    <property type="entry name" value="SF1_C_Upf1"/>
    <property type="match status" value="2"/>
</dbReference>
<evidence type="ECO:0000256" key="4">
    <source>
        <dbReference type="ARBA" id="ARBA00022806"/>
    </source>
</evidence>
<dbReference type="Pfam" id="PF00773">
    <property type="entry name" value="RNB"/>
    <property type="match status" value="1"/>
</dbReference>
<reference evidence="8" key="2">
    <citation type="submission" date="2025-08" db="UniProtKB">
        <authorList>
            <consortium name="Ensembl"/>
        </authorList>
    </citation>
    <scope>IDENTIFICATION</scope>
</reference>
<evidence type="ECO:0000256" key="3">
    <source>
        <dbReference type="ARBA" id="ARBA00022801"/>
    </source>
</evidence>
<dbReference type="GO" id="GO:0000175">
    <property type="term" value="F:3'-5'-RNA exonuclease activity"/>
    <property type="evidence" value="ECO:0007669"/>
    <property type="project" value="UniProtKB-ARBA"/>
</dbReference>
<proteinExistence type="inferred from homology"/>
<organism evidence="8 9">
    <name type="scientific">Anabas testudineus</name>
    <name type="common">Climbing perch</name>
    <name type="synonym">Anthias testudineus</name>
    <dbReference type="NCBI Taxonomy" id="64144"/>
    <lineage>
        <taxon>Eukaryota</taxon>
        <taxon>Metazoa</taxon>
        <taxon>Chordata</taxon>
        <taxon>Craniata</taxon>
        <taxon>Vertebrata</taxon>
        <taxon>Euteleostomi</taxon>
        <taxon>Actinopterygii</taxon>
        <taxon>Neopterygii</taxon>
        <taxon>Teleostei</taxon>
        <taxon>Neoteleostei</taxon>
        <taxon>Acanthomorphata</taxon>
        <taxon>Anabantaria</taxon>
        <taxon>Anabantiformes</taxon>
        <taxon>Anabantoidei</taxon>
        <taxon>Anabantidae</taxon>
        <taxon>Anabas</taxon>
    </lineage>
</organism>
<evidence type="ECO:0000313" key="9">
    <source>
        <dbReference type="Proteomes" id="UP000265040"/>
    </source>
</evidence>
<feature type="domain" description="AAA+ ATPase" evidence="6">
    <location>
        <begin position="892"/>
        <end position="1082"/>
    </location>
</feature>
<dbReference type="InterPro" id="IPR012340">
    <property type="entry name" value="NA-bd_OB-fold"/>
</dbReference>
<dbReference type="FunFam" id="3.40.50.300:FF:001313">
    <property type="entry name" value="Helicase with zinc finger domain 2"/>
    <property type="match status" value="1"/>
</dbReference>
<reference evidence="8" key="1">
    <citation type="submission" date="2021-04" db="EMBL/GenBank/DDBJ databases">
        <authorList>
            <consortium name="Wellcome Sanger Institute Data Sharing"/>
        </authorList>
    </citation>
    <scope>NUCLEOTIDE SEQUENCE [LARGE SCALE GENOMIC DNA]</scope>
</reference>
<dbReference type="Pfam" id="PF25049">
    <property type="entry name" value="OB_HELZ2"/>
    <property type="match status" value="1"/>
</dbReference>
<dbReference type="InterPro" id="IPR022966">
    <property type="entry name" value="RNase_II/R_CS"/>
</dbReference>
<dbReference type="SUPFAM" id="SSF50249">
    <property type="entry name" value="Nucleic acid-binding proteins"/>
    <property type="match status" value="2"/>
</dbReference>
<dbReference type="InterPro" id="IPR003593">
    <property type="entry name" value="AAA+_ATPase"/>
</dbReference>
<dbReference type="GO" id="GO:0003723">
    <property type="term" value="F:RNA binding"/>
    <property type="evidence" value="ECO:0007669"/>
    <property type="project" value="InterPro"/>
</dbReference>
<feature type="domain" description="AAA+ ATPase" evidence="6">
    <location>
        <begin position="2421"/>
        <end position="2622"/>
    </location>
</feature>
<dbReference type="Pfam" id="PF13087">
    <property type="entry name" value="AAA_12"/>
    <property type="match status" value="2"/>
</dbReference>
<evidence type="ECO:0000256" key="1">
    <source>
        <dbReference type="ARBA" id="ARBA00007913"/>
    </source>
</evidence>
<evidence type="ECO:0000313" key="8">
    <source>
        <dbReference type="Ensembl" id="ENSATEP00000004041.2"/>
    </source>
</evidence>
<dbReference type="SUPFAM" id="SSF52540">
    <property type="entry name" value="P-loop containing nucleoside triphosphate hydrolases"/>
    <property type="match status" value="2"/>
</dbReference>
<evidence type="ECO:0000259" key="6">
    <source>
        <dbReference type="SMART" id="SM00382"/>
    </source>
</evidence>
<comment type="similarity">
    <text evidence="1">Belongs to the DNA2/NAM7 helicase family.</text>
</comment>
<dbReference type="InterPro" id="IPR050534">
    <property type="entry name" value="Coronavir_polyprotein_1ab"/>
</dbReference>
<dbReference type="InterPro" id="IPR047187">
    <property type="entry name" value="SF1_C_Upf1"/>
</dbReference>
<dbReference type="InterPro" id="IPR041679">
    <property type="entry name" value="DNA2/NAM7-like_C"/>
</dbReference>
<dbReference type="InterPro" id="IPR001900">
    <property type="entry name" value="RNase_II/R"/>
</dbReference>
<evidence type="ECO:0008006" key="10">
    <source>
        <dbReference type="Google" id="ProtNLM"/>
    </source>
</evidence>
<dbReference type="SMART" id="SM00382">
    <property type="entry name" value="AAA"/>
    <property type="match status" value="2"/>
</dbReference>
<feature type="domain" description="RNB" evidence="7">
    <location>
        <begin position="1592"/>
        <end position="1947"/>
    </location>
</feature>
<dbReference type="GO" id="GO:0043139">
    <property type="term" value="F:5'-3' DNA helicase activity"/>
    <property type="evidence" value="ECO:0007669"/>
    <property type="project" value="TreeGrafter"/>
</dbReference>
<accession>A0A3Q1III6</accession>
<dbReference type="GeneTree" id="ENSGT00940000166655"/>
<keyword evidence="9" id="KW-1185">Reference proteome</keyword>
<dbReference type="Gene3D" id="3.40.50.300">
    <property type="entry name" value="P-loop containing nucleotide triphosphate hydrolases"/>
    <property type="match status" value="4"/>
</dbReference>
<dbReference type="Ensembl" id="ENSATET00000004077.3">
    <property type="protein sequence ID" value="ENSATEP00000004041.2"/>
    <property type="gene ID" value="ENSATEG00000002831.3"/>
</dbReference>
<dbReference type="Proteomes" id="UP000265040">
    <property type="component" value="Chromosome 5"/>
</dbReference>
<dbReference type="InterPro" id="IPR027417">
    <property type="entry name" value="P-loop_NTPase"/>
</dbReference>
<keyword evidence="4" id="KW-0347">Helicase</keyword>
<keyword evidence="2" id="KW-0547">Nucleotide-binding</keyword>
<dbReference type="GO" id="GO:0005524">
    <property type="term" value="F:ATP binding"/>
    <property type="evidence" value="ECO:0007669"/>
    <property type="project" value="UniProtKB-KW"/>
</dbReference>
<dbReference type="RefSeq" id="XP_026200454.1">
    <property type="nucleotide sequence ID" value="XM_026344669.2"/>
</dbReference>